<keyword evidence="1" id="KW-0732">Signal</keyword>
<dbReference type="RefSeq" id="WP_235861871.1">
    <property type="nucleotide sequence ID" value="NZ_AP024888.1"/>
</dbReference>
<sequence>MFNSAKKAASISMFIAMVTLPCGVHAADNDSNDLNAYDLQKLTAHQAYIEGRNLRAQFKNNRARTYLKYAADKGDTQAAYLYAMELSNYKTTIRTPAKARDYLLLAAHNGNIRAMKSLYQGGEWLRLRERQYWEREYFNAVVTLGQSHPTRALFELSEYYKKSKPELSDYYLDQAVERHYPRALMVKAQQISQGKGSYWAPGSREKAEYQLYTDAAKQGYIPAIRKYIQLLENEGKFKQALQWRKQAIKEGDLTSLAAVAMILSGYSSNYQFVEKDLATAKAYFDVYLDTAGNDRLDELYKNIEQHYSDVMKIISPDELKASKNIEKKLKEKQRFYNHDLYWDV</sequence>
<organism evidence="2 3">
    <name type="scientific">Vibrio palustris</name>
    <dbReference type="NCBI Taxonomy" id="1918946"/>
    <lineage>
        <taxon>Bacteria</taxon>
        <taxon>Pseudomonadati</taxon>
        <taxon>Pseudomonadota</taxon>
        <taxon>Gammaproteobacteria</taxon>
        <taxon>Vibrionales</taxon>
        <taxon>Vibrionaceae</taxon>
        <taxon>Vibrio</taxon>
    </lineage>
</organism>
<dbReference type="EMBL" id="FUFT01000005">
    <property type="protein sequence ID" value="SJL84313.1"/>
    <property type="molecule type" value="Genomic_DNA"/>
</dbReference>
<feature type="signal peptide" evidence="1">
    <location>
        <begin position="1"/>
        <end position="26"/>
    </location>
</feature>
<evidence type="ECO:0000313" key="2">
    <source>
        <dbReference type="EMBL" id="SJL84313.1"/>
    </source>
</evidence>
<evidence type="ECO:0000256" key="1">
    <source>
        <dbReference type="SAM" id="SignalP"/>
    </source>
</evidence>
<feature type="chain" id="PRO_5013181633" description="Sel1 repeat protein" evidence="1">
    <location>
        <begin position="27"/>
        <end position="344"/>
    </location>
</feature>
<accession>A0A1R4B5W5</accession>
<dbReference type="InterPro" id="IPR011990">
    <property type="entry name" value="TPR-like_helical_dom_sf"/>
</dbReference>
<protein>
    <recommendedName>
        <fullName evidence="4">Sel1 repeat protein</fullName>
    </recommendedName>
</protein>
<dbReference type="Gene3D" id="1.25.40.10">
    <property type="entry name" value="Tetratricopeptide repeat domain"/>
    <property type="match status" value="1"/>
</dbReference>
<gene>
    <name evidence="2" type="ORF">VPAL9027_02295</name>
</gene>
<proteinExistence type="predicted"/>
<evidence type="ECO:0000313" key="3">
    <source>
        <dbReference type="Proteomes" id="UP000189475"/>
    </source>
</evidence>
<dbReference type="AlphaFoldDB" id="A0A1R4B5W5"/>
<evidence type="ECO:0008006" key="4">
    <source>
        <dbReference type="Google" id="ProtNLM"/>
    </source>
</evidence>
<keyword evidence="3" id="KW-1185">Reference proteome</keyword>
<dbReference type="STRING" id="1918946.VPAL9027_02295"/>
<reference evidence="2 3" key="1">
    <citation type="submission" date="2017-02" db="EMBL/GenBank/DDBJ databases">
        <authorList>
            <person name="Peterson S.W."/>
        </authorList>
    </citation>
    <scope>NUCLEOTIDE SEQUENCE [LARGE SCALE GENOMIC DNA]</scope>
    <source>
        <strain evidence="2 3">CECT 9027</strain>
    </source>
</reference>
<dbReference type="SUPFAM" id="SSF81901">
    <property type="entry name" value="HCP-like"/>
    <property type="match status" value="1"/>
</dbReference>
<name>A0A1R4B5W5_9VIBR</name>
<dbReference type="Proteomes" id="UP000189475">
    <property type="component" value="Unassembled WGS sequence"/>
</dbReference>